<gene>
    <name evidence="8" type="primary">tdk_20</name>
    <name evidence="8" type="ORF">SDC9_125056</name>
</gene>
<dbReference type="GO" id="GO:0005524">
    <property type="term" value="F:ATP binding"/>
    <property type="evidence" value="ECO:0007669"/>
    <property type="project" value="UniProtKB-KW"/>
</dbReference>
<keyword evidence="3" id="KW-0237">DNA synthesis</keyword>
<dbReference type="SUPFAM" id="SSF57716">
    <property type="entry name" value="Glucocorticoid receptor-like (DNA-binding domain)"/>
    <property type="match status" value="1"/>
</dbReference>
<evidence type="ECO:0000256" key="7">
    <source>
        <dbReference type="ARBA" id="ARBA00022840"/>
    </source>
</evidence>
<keyword evidence="4 8" id="KW-0808">Transferase</keyword>
<dbReference type="PANTHER" id="PTHR11441:SF0">
    <property type="entry name" value="THYMIDINE KINASE, CYTOSOLIC"/>
    <property type="match status" value="1"/>
</dbReference>
<organism evidence="8">
    <name type="scientific">bioreactor metagenome</name>
    <dbReference type="NCBI Taxonomy" id="1076179"/>
    <lineage>
        <taxon>unclassified sequences</taxon>
        <taxon>metagenomes</taxon>
        <taxon>ecological metagenomes</taxon>
    </lineage>
</organism>
<keyword evidence="7" id="KW-0067">ATP-binding</keyword>
<accession>A0A645CM06</accession>
<dbReference type="GO" id="GO:0046104">
    <property type="term" value="P:thymidine metabolic process"/>
    <property type="evidence" value="ECO:0007669"/>
    <property type="project" value="TreeGrafter"/>
</dbReference>
<reference evidence="8" key="1">
    <citation type="submission" date="2019-08" db="EMBL/GenBank/DDBJ databases">
        <authorList>
            <person name="Kucharzyk K."/>
            <person name="Murdoch R.W."/>
            <person name="Higgins S."/>
            <person name="Loffler F."/>
        </authorList>
    </citation>
    <scope>NUCLEOTIDE SEQUENCE</scope>
</reference>
<evidence type="ECO:0000256" key="4">
    <source>
        <dbReference type="ARBA" id="ARBA00022679"/>
    </source>
</evidence>
<comment type="caution">
    <text evidence="8">The sequence shown here is derived from an EMBL/GenBank/DDBJ whole genome shotgun (WGS) entry which is preliminary data.</text>
</comment>
<dbReference type="Pfam" id="PF00265">
    <property type="entry name" value="TK"/>
    <property type="match status" value="1"/>
</dbReference>
<dbReference type="Gene3D" id="3.30.60.20">
    <property type="match status" value="1"/>
</dbReference>
<dbReference type="InterPro" id="IPR001267">
    <property type="entry name" value="Thymidine_kinase"/>
</dbReference>
<dbReference type="GO" id="GO:0004797">
    <property type="term" value="F:thymidine kinase activity"/>
    <property type="evidence" value="ECO:0007669"/>
    <property type="project" value="UniProtKB-EC"/>
</dbReference>
<dbReference type="AlphaFoldDB" id="A0A645CM06"/>
<dbReference type="EC" id="2.7.1.21" evidence="2"/>
<sequence>MAKLYFRYGTMGSSKSAQALMVEFNYMERGYHVLLAKPSVDTRDEAAVIRSRVGLERPCKLIHREQSFADLLEPQHQVIIVDEAQFLTGAQVEELKNLTVDCDMPVLCYGLRTDFSTHMFEGSARLLELAESVVEIKSICHCGAKATVNARFNENGIIREGPQVVIGGNEQYTPLCYRCWREGRLK</sequence>
<name>A0A645CM06_9ZZZZ</name>
<dbReference type="PIRSF" id="PIRSF035805">
    <property type="entry name" value="TK_cell"/>
    <property type="match status" value="1"/>
</dbReference>
<dbReference type="PANTHER" id="PTHR11441">
    <property type="entry name" value="THYMIDINE KINASE"/>
    <property type="match status" value="1"/>
</dbReference>
<protein>
    <recommendedName>
        <fullName evidence="2">thymidine kinase</fullName>
        <ecNumber evidence="2">2.7.1.21</ecNumber>
    </recommendedName>
</protein>
<evidence type="ECO:0000256" key="3">
    <source>
        <dbReference type="ARBA" id="ARBA00022634"/>
    </source>
</evidence>
<evidence type="ECO:0000313" key="8">
    <source>
        <dbReference type="EMBL" id="MPM78046.1"/>
    </source>
</evidence>
<dbReference type="SUPFAM" id="SSF52540">
    <property type="entry name" value="P-loop containing nucleoside triphosphate hydrolases"/>
    <property type="match status" value="1"/>
</dbReference>
<dbReference type="EMBL" id="VSSQ01028353">
    <property type="protein sequence ID" value="MPM78046.1"/>
    <property type="molecule type" value="Genomic_DNA"/>
</dbReference>
<dbReference type="GO" id="GO:0071897">
    <property type="term" value="P:DNA biosynthetic process"/>
    <property type="evidence" value="ECO:0007669"/>
    <property type="project" value="UniProtKB-KW"/>
</dbReference>
<dbReference type="InterPro" id="IPR027417">
    <property type="entry name" value="P-loop_NTPase"/>
</dbReference>
<comment type="similarity">
    <text evidence="1">Belongs to the thymidine kinase family.</text>
</comment>
<keyword evidence="6 8" id="KW-0418">Kinase</keyword>
<keyword evidence="5" id="KW-0547">Nucleotide-binding</keyword>
<evidence type="ECO:0000256" key="6">
    <source>
        <dbReference type="ARBA" id="ARBA00022777"/>
    </source>
</evidence>
<evidence type="ECO:0000256" key="5">
    <source>
        <dbReference type="ARBA" id="ARBA00022741"/>
    </source>
</evidence>
<dbReference type="NCBIfam" id="NF003300">
    <property type="entry name" value="PRK04296.1-5"/>
    <property type="match status" value="1"/>
</dbReference>
<dbReference type="GO" id="GO:0005829">
    <property type="term" value="C:cytosol"/>
    <property type="evidence" value="ECO:0007669"/>
    <property type="project" value="TreeGrafter"/>
</dbReference>
<dbReference type="Gene3D" id="3.40.50.300">
    <property type="entry name" value="P-loop containing nucleotide triphosphate hydrolases"/>
    <property type="match status" value="1"/>
</dbReference>
<evidence type="ECO:0000256" key="1">
    <source>
        <dbReference type="ARBA" id="ARBA00007587"/>
    </source>
</evidence>
<proteinExistence type="inferred from homology"/>
<dbReference type="HAMAP" id="MF_00124">
    <property type="entry name" value="Thymidine_kinase"/>
    <property type="match status" value="1"/>
</dbReference>
<evidence type="ECO:0000256" key="2">
    <source>
        <dbReference type="ARBA" id="ARBA00012118"/>
    </source>
</evidence>